<dbReference type="Proteomes" id="UP001163046">
    <property type="component" value="Unassembled WGS sequence"/>
</dbReference>
<dbReference type="OrthoDB" id="5954650at2759"/>
<gene>
    <name evidence="1" type="primary">ARL14EP_2</name>
    <name evidence="1" type="ORF">OS493_039588</name>
</gene>
<comment type="caution">
    <text evidence="1">The sequence shown here is derived from an EMBL/GenBank/DDBJ whole genome shotgun (WGS) entry which is preliminary data.</text>
</comment>
<dbReference type="EMBL" id="MU826086">
    <property type="protein sequence ID" value="KAJ7381690.1"/>
    <property type="molecule type" value="Genomic_DNA"/>
</dbReference>
<protein>
    <submittedName>
        <fullName evidence="1">ARF7 effector protein C-terminus</fullName>
    </submittedName>
</protein>
<organism evidence="1 2">
    <name type="scientific">Desmophyllum pertusum</name>
    <dbReference type="NCBI Taxonomy" id="174260"/>
    <lineage>
        <taxon>Eukaryota</taxon>
        <taxon>Metazoa</taxon>
        <taxon>Cnidaria</taxon>
        <taxon>Anthozoa</taxon>
        <taxon>Hexacorallia</taxon>
        <taxon>Scleractinia</taxon>
        <taxon>Caryophylliina</taxon>
        <taxon>Caryophylliidae</taxon>
        <taxon>Desmophyllum</taxon>
    </lineage>
</organism>
<proteinExistence type="predicted"/>
<dbReference type="AlphaFoldDB" id="A0A9X0CZX0"/>
<evidence type="ECO:0000313" key="1">
    <source>
        <dbReference type="EMBL" id="KAJ7381690.1"/>
    </source>
</evidence>
<reference evidence="1" key="1">
    <citation type="submission" date="2023-01" db="EMBL/GenBank/DDBJ databases">
        <title>Genome assembly of the deep-sea coral Lophelia pertusa.</title>
        <authorList>
            <person name="Herrera S."/>
            <person name="Cordes E."/>
        </authorList>
    </citation>
    <scope>NUCLEOTIDE SEQUENCE</scope>
    <source>
        <strain evidence="1">USNM1676648</strain>
        <tissue evidence="1">Polyp</tissue>
    </source>
</reference>
<accession>A0A9X0CZX0</accession>
<name>A0A9X0CZX0_9CNID</name>
<evidence type="ECO:0000313" key="2">
    <source>
        <dbReference type="Proteomes" id="UP001163046"/>
    </source>
</evidence>
<sequence>MESKCLFETRGESVCSESSARLIKLSECRNNIDDQLQKWHLSQLKGTVEEYELILNRSGLPHDLSSDQLERLWICEKHRDDMGRNWRPRCTCQYPLHPGRKKQLKTRNAVNLDMSREINTIYGKHVPTGSRKSDLL</sequence>
<keyword evidence="2" id="KW-1185">Reference proteome</keyword>